<evidence type="ECO:0000313" key="5">
    <source>
        <dbReference type="Proteomes" id="UP001158576"/>
    </source>
</evidence>
<sequence length="367" mass="41800">MLRNLFAGVYVECEIAQMCAWISEKWLNKEGIYEQDVDGLSFADPTCSATDVGSLEGLPEDLHFWLWCSTEIPEEPDAEHQLIDGLKHYDCGTDTEIHQGENYPGMETWKTEPHIRHNNTISTKGKYILKQISLPVQCEWPTSLPDQKPVAILVDSESFNPSYFKSEKDISLEVNIKIFTDESFSQAYEDTPNYLLGQRVFVQISLKEDLMDSTFGIEIKHFWGSPDKSVTNNIYFAWINEFCATEEEIRPVESSSPSQLRFSLPSFRFHQRDPKIYLHAFVKACKKEECKAFNLCGSRSKSFASFESDRRKRRSIGDSSHSTVISIPVSIPEKEQEETADEVILNCYGFAIGFGVLLLGANVKLLL</sequence>
<evidence type="ECO:0000256" key="1">
    <source>
        <dbReference type="ARBA" id="ARBA00022729"/>
    </source>
</evidence>
<reference evidence="4 5" key="1">
    <citation type="submission" date="2021-04" db="EMBL/GenBank/DDBJ databases">
        <authorList>
            <person name="Bliznina A."/>
        </authorList>
    </citation>
    <scope>NUCLEOTIDE SEQUENCE [LARGE SCALE GENOMIC DNA]</scope>
</reference>
<dbReference type="PROSITE" id="PS51034">
    <property type="entry name" value="ZP_2"/>
    <property type="match status" value="1"/>
</dbReference>
<evidence type="ECO:0000313" key="4">
    <source>
        <dbReference type="EMBL" id="CAG5110842.1"/>
    </source>
</evidence>
<feature type="domain" description="ZP" evidence="3">
    <location>
        <begin position="12"/>
        <end position="303"/>
    </location>
</feature>
<keyword evidence="1" id="KW-0732">Signal</keyword>
<organism evidence="4 5">
    <name type="scientific">Oikopleura dioica</name>
    <name type="common">Tunicate</name>
    <dbReference type="NCBI Taxonomy" id="34765"/>
    <lineage>
        <taxon>Eukaryota</taxon>
        <taxon>Metazoa</taxon>
        <taxon>Chordata</taxon>
        <taxon>Tunicata</taxon>
        <taxon>Appendicularia</taxon>
        <taxon>Copelata</taxon>
        <taxon>Oikopleuridae</taxon>
        <taxon>Oikopleura</taxon>
    </lineage>
</organism>
<name>A0ABN7T8T7_OIKDI</name>
<dbReference type="PANTHER" id="PTHR14002">
    <property type="entry name" value="ENDOGLIN/TGF-BETA RECEPTOR TYPE III"/>
    <property type="match status" value="1"/>
</dbReference>
<dbReference type="SMART" id="SM00241">
    <property type="entry name" value="ZP"/>
    <property type="match status" value="1"/>
</dbReference>
<dbReference type="Pfam" id="PF00100">
    <property type="entry name" value="Zona_pellucida"/>
    <property type="match status" value="1"/>
</dbReference>
<evidence type="ECO:0000259" key="3">
    <source>
        <dbReference type="PROSITE" id="PS51034"/>
    </source>
</evidence>
<evidence type="ECO:0000256" key="2">
    <source>
        <dbReference type="ARBA" id="ARBA00023157"/>
    </source>
</evidence>
<gene>
    <name evidence="4" type="ORF">OKIOD_LOCUS13963</name>
</gene>
<dbReference type="InterPro" id="IPR042235">
    <property type="entry name" value="ZP-C_dom"/>
</dbReference>
<dbReference type="Gene3D" id="2.60.40.4100">
    <property type="entry name" value="Zona pellucida, ZP-C domain"/>
    <property type="match status" value="1"/>
</dbReference>
<proteinExistence type="predicted"/>
<dbReference type="InterPro" id="IPR001507">
    <property type="entry name" value="ZP_dom"/>
</dbReference>
<dbReference type="InterPro" id="IPR055355">
    <property type="entry name" value="ZP-C"/>
</dbReference>
<dbReference type="PANTHER" id="PTHR14002:SF20">
    <property type="entry name" value="ZONA PELLUCIDA-LIKE DOMAIN-CONTAINING PROTEIN 1"/>
    <property type="match status" value="1"/>
</dbReference>
<accession>A0ABN7T8T7</accession>
<keyword evidence="2" id="KW-1015">Disulfide bond</keyword>
<protein>
    <submittedName>
        <fullName evidence="4">Oidioi.mRNA.OKI2018_I69.chr2.g5198.t1.cds</fullName>
    </submittedName>
</protein>
<dbReference type="EMBL" id="OU015567">
    <property type="protein sequence ID" value="CAG5110842.1"/>
    <property type="molecule type" value="Genomic_DNA"/>
</dbReference>
<keyword evidence="5" id="KW-1185">Reference proteome</keyword>
<dbReference type="Proteomes" id="UP001158576">
    <property type="component" value="Chromosome 2"/>
</dbReference>